<proteinExistence type="predicted"/>
<reference evidence="1 2" key="1">
    <citation type="journal article" date="2008" name="J. Bacteriol.">
        <title>Complete genome sequence of the mosquitocidal bacterium Bacillus sphaericus C3-41 and comparison with those of closely related Bacillus species.</title>
        <authorList>
            <person name="Hu X."/>
            <person name="Fan W."/>
            <person name="Han B."/>
            <person name="Liu H."/>
            <person name="Zheng D."/>
            <person name="Li Q."/>
            <person name="Dong W."/>
            <person name="Yan J."/>
            <person name="Gao M."/>
            <person name="Berry C."/>
            <person name="Yuan Z."/>
        </authorList>
    </citation>
    <scope>NUCLEOTIDE SEQUENCE [LARGE SCALE GENOMIC DNA]</scope>
    <source>
        <strain evidence="1 2">C3-41</strain>
    </source>
</reference>
<dbReference type="AlphaFoldDB" id="B1HPJ2"/>
<evidence type="ECO:0000313" key="1">
    <source>
        <dbReference type="EMBL" id="ACA42194.1"/>
    </source>
</evidence>
<dbReference type="KEGG" id="lsp:Bsph_4750"/>
<name>B1HPJ2_LYSSC</name>
<sequence length="98" mass="11608">MNCNTFPSKNKDFYYVKFIFALENGTGNYQVEQVFSFKGKYAPSKRLDEFFSQFMYFIELNETFSLEDFVGEKGTCFIEPVNANYQTYYKIIITSLEE</sequence>
<dbReference type="Proteomes" id="UP000002164">
    <property type="component" value="Chromosome"/>
</dbReference>
<dbReference type="EMBL" id="CP000817">
    <property type="protein sequence ID" value="ACA42194.1"/>
    <property type="molecule type" value="Genomic_DNA"/>
</dbReference>
<evidence type="ECO:0008006" key="3">
    <source>
        <dbReference type="Google" id="ProtNLM"/>
    </source>
</evidence>
<organism evidence="1 2">
    <name type="scientific">Lysinibacillus sphaericus (strain C3-41)</name>
    <dbReference type="NCBI Taxonomy" id="444177"/>
    <lineage>
        <taxon>Bacteria</taxon>
        <taxon>Bacillati</taxon>
        <taxon>Bacillota</taxon>
        <taxon>Bacilli</taxon>
        <taxon>Bacillales</taxon>
        <taxon>Bacillaceae</taxon>
        <taxon>Lysinibacillus</taxon>
    </lineage>
</organism>
<evidence type="ECO:0000313" key="2">
    <source>
        <dbReference type="Proteomes" id="UP000002164"/>
    </source>
</evidence>
<dbReference type="HOGENOM" id="CLU_2538556_0_0_9"/>
<accession>B1HPJ2</accession>
<gene>
    <name evidence="1" type="ordered locus">Bsph_4750</name>
</gene>
<dbReference type="EnsemblBacteria" id="ACA42194">
    <property type="protein sequence ID" value="ACA42194"/>
    <property type="gene ID" value="Bsph_4750"/>
</dbReference>
<protein>
    <recommendedName>
        <fullName evidence="3">DUF3219 domain-containing protein</fullName>
    </recommendedName>
</protein>